<evidence type="ECO:0000313" key="1">
    <source>
        <dbReference type="EMBL" id="KAJ1202527.1"/>
    </source>
</evidence>
<protein>
    <submittedName>
        <fullName evidence="1">Uncharacterized protein</fullName>
    </submittedName>
</protein>
<dbReference type="EMBL" id="JANPWB010000003">
    <property type="protein sequence ID" value="KAJ1202527.1"/>
    <property type="molecule type" value="Genomic_DNA"/>
</dbReference>
<sequence length="83" mass="9509">MPRLAIPLWRMRLELLGDHEYKRDIQAALDGYFSGNWTTAQTRGIELEALKVVIRGESLNKPYGIRKKLDRDLAQHSCPTASK</sequence>
<reference evidence="1" key="1">
    <citation type="journal article" date="2022" name="bioRxiv">
        <title>Sequencing and chromosome-scale assembly of the giantPleurodeles waltlgenome.</title>
        <authorList>
            <person name="Brown T."/>
            <person name="Elewa A."/>
            <person name="Iarovenko S."/>
            <person name="Subramanian E."/>
            <person name="Araus A.J."/>
            <person name="Petzold A."/>
            <person name="Susuki M."/>
            <person name="Suzuki K.-i.T."/>
            <person name="Hayashi T."/>
            <person name="Toyoda A."/>
            <person name="Oliveira C."/>
            <person name="Osipova E."/>
            <person name="Leigh N.D."/>
            <person name="Simon A."/>
            <person name="Yun M.H."/>
        </authorList>
    </citation>
    <scope>NUCLEOTIDE SEQUENCE</scope>
    <source>
        <strain evidence="1">20211129_DDA</strain>
        <tissue evidence="1">Liver</tissue>
    </source>
</reference>
<keyword evidence="2" id="KW-1185">Reference proteome</keyword>
<proteinExistence type="predicted"/>
<dbReference type="AlphaFoldDB" id="A0AAV7VPA4"/>
<organism evidence="1 2">
    <name type="scientific">Pleurodeles waltl</name>
    <name type="common">Iberian ribbed newt</name>
    <dbReference type="NCBI Taxonomy" id="8319"/>
    <lineage>
        <taxon>Eukaryota</taxon>
        <taxon>Metazoa</taxon>
        <taxon>Chordata</taxon>
        <taxon>Craniata</taxon>
        <taxon>Vertebrata</taxon>
        <taxon>Euteleostomi</taxon>
        <taxon>Amphibia</taxon>
        <taxon>Batrachia</taxon>
        <taxon>Caudata</taxon>
        <taxon>Salamandroidea</taxon>
        <taxon>Salamandridae</taxon>
        <taxon>Pleurodelinae</taxon>
        <taxon>Pleurodeles</taxon>
    </lineage>
</organism>
<evidence type="ECO:0000313" key="2">
    <source>
        <dbReference type="Proteomes" id="UP001066276"/>
    </source>
</evidence>
<gene>
    <name evidence="1" type="ORF">NDU88_006325</name>
</gene>
<comment type="caution">
    <text evidence="1">The sequence shown here is derived from an EMBL/GenBank/DDBJ whole genome shotgun (WGS) entry which is preliminary data.</text>
</comment>
<accession>A0AAV7VPA4</accession>
<dbReference type="Proteomes" id="UP001066276">
    <property type="component" value="Chromosome 2_1"/>
</dbReference>
<name>A0AAV7VPA4_PLEWA</name>